<feature type="region of interest" description="Disordered" evidence="1">
    <location>
        <begin position="243"/>
        <end position="262"/>
    </location>
</feature>
<dbReference type="PIRSF" id="PIRSF036978">
    <property type="entry name" value="UCP036978_PHPhdr"/>
    <property type="match status" value="1"/>
</dbReference>
<organism evidence="3 4">
    <name type="scientific">Polymorphospora rubra</name>
    <dbReference type="NCBI Taxonomy" id="338584"/>
    <lineage>
        <taxon>Bacteria</taxon>
        <taxon>Bacillati</taxon>
        <taxon>Actinomycetota</taxon>
        <taxon>Actinomycetes</taxon>
        <taxon>Micromonosporales</taxon>
        <taxon>Micromonosporaceae</taxon>
        <taxon>Polymorphospora</taxon>
    </lineage>
</organism>
<dbReference type="InterPro" id="IPR050243">
    <property type="entry name" value="PHP_phosphatase"/>
</dbReference>
<evidence type="ECO:0000313" key="4">
    <source>
        <dbReference type="Proteomes" id="UP000680866"/>
    </source>
</evidence>
<dbReference type="GO" id="GO:0008270">
    <property type="term" value="F:zinc ion binding"/>
    <property type="evidence" value="ECO:0007669"/>
    <property type="project" value="TreeGrafter"/>
</dbReference>
<dbReference type="InterPro" id="IPR027421">
    <property type="entry name" value="DNA_pol_lamdba_lyase_dom_sf"/>
</dbReference>
<dbReference type="SUPFAM" id="SSF89550">
    <property type="entry name" value="PHP domain-like"/>
    <property type="match status" value="1"/>
</dbReference>
<dbReference type="NCBIfam" id="NF005928">
    <property type="entry name" value="PRK07945.1"/>
    <property type="match status" value="1"/>
</dbReference>
<dbReference type="Proteomes" id="UP000680866">
    <property type="component" value="Chromosome"/>
</dbReference>
<dbReference type="GO" id="GO:0005829">
    <property type="term" value="C:cytosol"/>
    <property type="evidence" value="ECO:0007669"/>
    <property type="project" value="TreeGrafter"/>
</dbReference>
<dbReference type="Pfam" id="PF02811">
    <property type="entry name" value="PHP"/>
    <property type="match status" value="1"/>
</dbReference>
<dbReference type="FunFam" id="3.20.20.140:FF:000047">
    <property type="entry name" value="PHP domain-containing protein"/>
    <property type="match status" value="1"/>
</dbReference>
<dbReference type="Gene3D" id="1.10.150.110">
    <property type="entry name" value="DNA polymerase beta, N-terminal domain-like"/>
    <property type="match status" value="1"/>
</dbReference>
<protein>
    <submittedName>
        <fullName evidence="3">PHP domain-containing protein</fullName>
    </submittedName>
</protein>
<dbReference type="InterPro" id="IPR004013">
    <property type="entry name" value="PHP_dom"/>
</dbReference>
<accession>A0A810MZI4</accession>
<dbReference type="GO" id="GO:0042578">
    <property type="term" value="F:phosphoric ester hydrolase activity"/>
    <property type="evidence" value="ECO:0007669"/>
    <property type="project" value="TreeGrafter"/>
</dbReference>
<dbReference type="EMBL" id="AP023359">
    <property type="protein sequence ID" value="BCJ65854.1"/>
    <property type="molecule type" value="Genomic_DNA"/>
</dbReference>
<dbReference type="SUPFAM" id="SSF47802">
    <property type="entry name" value="DNA polymerase beta, N-terminal domain-like"/>
    <property type="match status" value="1"/>
</dbReference>
<reference evidence="3" key="1">
    <citation type="submission" date="2020-08" db="EMBL/GenBank/DDBJ databases">
        <title>Whole genome shotgun sequence of Polymorphospora rubra NBRC 101157.</title>
        <authorList>
            <person name="Komaki H."/>
            <person name="Tamura T."/>
        </authorList>
    </citation>
    <scope>NUCLEOTIDE SEQUENCE</scope>
    <source>
        <strain evidence="3">NBRC 101157</strain>
    </source>
</reference>
<dbReference type="InterPro" id="IPR017078">
    <property type="entry name" value="UCP036978_PHPhdr"/>
</dbReference>
<gene>
    <name evidence="3" type="ORF">Prubr_28750</name>
</gene>
<dbReference type="PANTHER" id="PTHR36928">
    <property type="entry name" value="PHOSPHATASE YCDX-RELATED"/>
    <property type="match status" value="1"/>
</dbReference>
<dbReference type="InterPro" id="IPR016195">
    <property type="entry name" value="Pol/histidinol_Pase-like"/>
</dbReference>
<evidence type="ECO:0000313" key="3">
    <source>
        <dbReference type="EMBL" id="BCJ65854.1"/>
    </source>
</evidence>
<dbReference type="CDD" id="cd07436">
    <property type="entry name" value="PHP_PolX"/>
    <property type="match status" value="1"/>
</dbReference>
<dbReference type="InterPro" id="IPR003141">
    <property type="entry name" value="Pol/His_phosphatase_N"/>
</dbReference>
<feature type="domain" description="Polymerase/histidinol phosphatase N-terminal" evidence="2">
    <location>
        <begin position="104"/>
        <end position="184"/>
    </location>
</feature>
<evidence type="ECO:0000259" key="2">
    <source>
        <dbReference type="SMART" id="SM00481"/>
    </source>
</evidence>
<dbReference type="Gene3D" id="3.20.20.140">
    <property type="entry name" value="Metal-dependent hydrolases"/>
    <property type="match status" value="1"/>
</dbReference>
<dbReference type="InterPro" id="IPR010996">
    <property type="entry name" value="HHH_MUS81"/>
</dbReference>
<evidence type="ECO:0000256" key="1">
    <source>
        <dbReference type="SAM" id="MobiDB-lite"/>
    </source>
</evidence>
<dbReference type="InterPro" id="IPR047967">
    <property type="entry name" value="PolX_PHP"/>
</dbReference>
<sequence length="357" mass="38209">MAARDAIADLRRIAYLLERANEATYRVRAFRSAATALAALPAADLASRALAGTLTELAGVGDVTARCVTESLRGEEPVYLRRLLATEGADLDEAAAALRTALRGDCHTHSDWSDGGSPIEEMALAAAELGHEYLVLTDHSPKLTVARGLTADRLRRQLDHVAAINAALPTGFRILTGIEVDILADGSLDQDEELLARLDVVVGSVHSGLRDDRARMTRRMLAAITNPHLDILGHCTGRMVASRPAGVTGPGDRGHRARTRPPSDFDADAVFAACAEHGKAVEINSRPERQDPPKRLLRLAVEAGCLFAIDTDAHAPGQLDWQRFGCERAALCGVPVDRVVNTWPAGELVEWAAGHSA</sequence>
<dbReference type="Pfam" id="PF14716">
    <property type="entry name" value="HHH_8"/>
    <property type="match status" value="1"/>
</dbReference>
<dbReference type="KEGG" id="pry:Prubr_28750"/>
<dbReference type="RefSeq" id="WP_212825578.1">
    <property type="nucleotide sequence ID" value="NZ_AP023359.1"/>
</dbReference>
<name>A0A810MZI4_9ACTN</name>
<proteinExistence type="predicted"/>
<dbReference type="SMART" id="SM00481">
    <property type="entry name" value="POLIIIAc"/>
    <property type="match status" value="1"/>
</dbReference>
<keyword evidence="4" id="KW-1185">Reference proteome</keyword>
<dbReference type="AlphaFoldDB" id="A0A810MZI4"/>
<dbReference type="PANTHER" id="PTHR36928:SF1">
    <property type="entry name" value="PHOSPHATASE YCDX-RELATED"/>
    <property type="match status" value="1"/>
</dbReference>